<feature type="region of interest" description="Disordered" evidence="1">
    <location>
        <begin position="117"/>
        <end position="150"/>
    </location>
</feature>
<feature type="region of interest" description="Disordered" evidence="1">
    <location>
        <begin position="163"/>
        <end position="220"/>
    </location>
</feature>
<protein>
    <submittedName>
        <fullName evidence="2">Uncharacterized protein</fullName>
    </submittedName>
</protein>
<dbReference type="Proteomes" id="UP000324748">
    <property type="component" value="Unassembled WGS sequence"/>
</dbReference>
<proteinExistence type="predicted"/>
<accession>A0A5B0QJD9</accession>
<comment type="caution">
    <text evidence="2">The sequence shown here is derived from an EMBL/GenBank/DDBJ whole genome shotgun (WGS) entry which is preliminary data.</text>
</comment>
<name>A0A5B0QJD9_PUCGR</name>
<sequence>MDSESPASSKGLPYESSVPSDQVSQFPLSNAAILAVETGAYHPFTQQDMLEYLSLATGSPTSLPGCASLAGEVNPVLKDPWMAMKRKAILSVLNRPASYARGLPDYMPGSLSRSVQDMKMKGKQTVRDCSPLPPSQIEHPVSPKTKTPGDRIVHLVSRVSGTYQSPYPLSSEKGSSVPPSSKSDESTIGPMSPRHDAPPAFKRSRIKSDRPFSPLNTTDYLDLSPSQIDELLQEDYDLKLRLDIFS</sequence>
<organism evidence="2 3">
    <name type="scientific">Puccinia graminis f. sp. tritici</name>
    <dbReference type="NCBI Taxonomy" id="56615"/>
    <lineage>
        <taxon>Eukaryota</taxon>
        <taxon>Fungi</taxon>
        <taxon>Dikarya</taxon>
        <taxon>Basidiomycota</taxon>
        <taxon>Pucciniomycotina</taxon>
        <taxon>Pucciniomycetes</taxon>
        <taxon>Pucciniales</taxon>
        <taxon>Pucciniaceae</taxon>
        <taxon>Puccinia</taxon>
    </lineage>
</organism>
<keyword evidence="3" id="KW-1185">Reference proteome</keyword>
<evidence type="ECO:0000256" key="1">
    <source>
        <dbReference type="SAM" id="MobiDB-lite"/>
    </source>
</evidence>
<feature type="region of interest" description="Disordered" evidence="1">
    <location>
        <begin position="1"/>
        <end position="23"/>
    </location>
</feature>
<evidence type="ECO:0000313" key="2">
    <source>
        <dbReference type="EMBL" id="KAA1113183.1"/>
    </source>
</evidence>
<dbReference type="EMBL" id="VSWC01000015">
    <property type="protein sequence ID" value="KAA1113183.1"/>
    <property type="molecule type" value="Genomic_DNA"/>
</dbReference>
<dbReference type="AlphaFoldDB" id="A0A5B0QJD9"/>
<evidence type="ECO:0000313" key="3">
    <source>
        <dbReference type="Proteomes" id="UP000324748"/>
    </source>
</evidence>
<gene>
    <name evidence="2" type="ORF">PGT21_024237</name>
</gene>
<reference evidence="2 3" key="1">
    <citation type="submission" date="2019-05" db="EMBL/GenBank/DDBJ databases">
        <title>Emergence of the Ug99 lineage of the wheat stem rust pathogen through somatic hybridization.</title>
        <authorList>
            <person name="Li F."/>
            <person name="Upadhyaya N.M."/>
            <person name="Sperschneider J."/>
            <person name="Matny O."/>
            <person name="Nguyen-Phuc H."/>
            <person name="Mago R."/>
            <person name="Raley C."/>
            <person name="Miller M.E."/>
            <person name="Silverstein K.A.T."/>
            <person name="Henningsen E."/>
            <person name="Hirsch C.D."/>
            <person name="Visser B."/>
            <person name="Pretorius Z.A."/>
            <person name="Steffenson B.J."/>
            <person name="Schwessinger B."/>
            <person name="Dodds P.N."/>
            <person name="Figueroa M."/>
        </authorList>
    </citation>
    <scope>NUCLEOTIDE SEQUENCE [LARGE SCALE GENOMIC DNA]</scope>
    <source>
        <strain evidence="2">21-0</strain>
    </source>
</reference>
<feature type="compositionally biased region" description="Low complexity" evidence="1">
    <location>
        <begin position="170"/>
        <end position="181"/>
    </location>
</feature>
<dbReference type="OrthoDB" id="2499434at2759"/>